<evidence type="ECO:0000313" key="2">
    <source>
        <dbReference type="Proteomes" id="UP000004968"/>
    </source>
</evidence>
<dbReference type="Proteomes" id="UP000004968">
    <property type="component" value="Unassembled WGS sequence"/>
</dbReference>
<protein>
    <submittedName>
        <fullName evidence="1">Uncharacterized protein</fullName>
    </submittedName>
</protein>
<gene>
    <name evidence="1" type="ORF">CLOSTHATH_05266</name>
</gene>
<sequence length="41" mass="4729">MRFNCTLKFKSTHAGHQPEAVKTVKPLCKSVAELKREEKEK</sequence>
<reference evidence="1 2" key="1">
    <citation type="submission" date="2010-01" db="EMBL/GenBank/DDBJ databases">
        <authorList>
            <person name="Weinstock G."/>
            <person name="Sodergren E."/>
            <person name="Clifton S."/>
            <person name="Fulton L."/>
            <person name="Fulton B."/>
            <person name="Courtney L."/>
            <person name="Fronick C."/>
            <person name="Harrison M."/>
            <person name="Strong C."/>
            <person name="Farmer C."/>
            <person name="Delahaunty K."/>
            <person name="Markovic C."/>
            <person name="Hall O."/>
            <person name="Minx P."/>
            <person name="Tomlinson C."/>
            <person name="Mitreva M."/>
            <person name="Nelson J."/>
            <person name="Hou S."/>
            <person name="Wollam A."/>
            <person name="Pepin K.H."/>
            <person name="Johnson M."/>
            <person name="Bhonagiri V."/>
            <person name="Nash W.E."/>
            <person name="Warren W."/>
            <person name="Chinwalla A."/>
            <person name="Mardis E.R."/>
            <person name="Wilson R.K."/>
        </authorList>
    </citation>
    <scope>NUCLEOTIDE SEQUENCE [LARGE SCALE GENOMIC DNA]</scope>
    <source>
        <strain evidence="1 2">DSM 13479</strain>
    </source>
</reference>
<accession>D3ANR4</accession>
<name>D3ANR4_9FIRM</name>
<dbReference type="EMBL" id="ACIO01000531">
    <property type="protein sequence ID" value="EFC96541.1"/>
    <property type="molecule type" value="Genomic_DNA"/>
</dbReference>
<comment type="caution">
    <text evidence="1">The sequence shown here is derived from an EMBL/GenBank/DDBJ whole genome shotgun (WGS) entry which is preliminary data.</text>
</comment>
<organism evidence="1 2">
    <name type="scientific">Hungatella hathewayi DSM 13479</name>
    <dbReference type="NCBI Taxonomy" id="566550"/>
    <lineage>
        <taxon>Bacteria</taxon>
        <taxon>Bacillati</taxon>
        <taxon>Bacillota</taxon>
        <taxon>Clostridia</taxon>
        <taxon>Lachnospirales</taxon>
        <taxon>Lachnospiraceae</taxon>
        <taxon>Hungatella</taxon>
    </lineage>
</organism>
<dbReference type="HOGENOM" id="CLU_3271220_0_0_9"/>
<evidence type="ECO:0000313" key="1">
    <source>
        <dbReference type="EMBL" id="EFC96541.1"/>
    </source>
</evidence>
<dbReference type="AlphaFoldDB" id="D3ANR4"/>
<proteinExistence type="predicted"/>